<dbReference type="SUPFAM" id="SSF54637">
    <property type="entry name" value="Thioesterase/thiol ester dehydrase-isomerase"/>
    <property type="match status" value="1"/>
</dbReference>
<protein>
    <submittedName>
        <fullName evidence="2">Thioesterase family protein</fullName>
    </submittedName>
</protein>
<organism evidence="2 3">
    <name type="scientific">Actinoallomurus vinaceus</name>
    <dbReference type="NCBI Taxonomy" id="1080074"/>
    <lineage>
        <taxon>Bacteria</taxon>
        <taxon>Bacillati</taxon>
        <taxon>Actinomycetota</taxon>
        <taxon>Actinomycetes</taxon>
        <taxon>Streptosporangiales</taxon>
        <taxon>Thermomonosporaceae</taxon>
        <taxon>Actinoallomurus</taxon>
    </lineage>
</organism>
<dbReference type="PANTHER" id="PTHR36934">
    <property type="entry name" value="BLR0278 PROTEIN"/>
    <property type="match status" value="1"/>
</dbReference>
<proteinExistence type="predicted"/>
<dbReference type="Gene3D" id="3.10.129.10">
    <property type="entry name" value="Hotdog Thioesterase"/>
    <property type="match status" value="1"/>
</dbReference>
<evidence type="ECO:0000313" key="3">
    <source>
        <dbReference type="Proteomes" id="UP001501442"/>
    </source>
</evidence>
<sequence length="142" mass="15513">MRSSLRPGLTATLYYRVPETRTVPHLLPESDEFGGMPSVLATGYLVGLVEWTCMRALAGHLDEGERTVGVHVDLSHEAATPPGCAVTIDVELTAVDGRRLTFAVQAKDDAAIVCRGTHRRAVIDLRRFEERLADRAAMEGRA</sequence>
<reference evidence="3" key="1">
    <citation type="journal article" date="2019" name="Int. J. Syst. Evol. Microbiol.">
        <title>The Global Catalogue of Microorganisms (GCM) 10K type strain sequencing project: providing services to taxonomists for standard genome sequencing and annotation.</title>
        <authorList>
            <consortium name="The Broad Institute Genomics Platform"/>
            <consortium name="The Broad Institute Genome Sequencing Center for Infectious Disease"/>
            <person name="Wu L."/>
            <person name="Ma J."/>
        </authorList>
    </citation>
    <scope>NUCLEOTIDE SEQUENCE [LARGE SCALE GENOMIC DNA]</scope>
    <source>
        <strain evidence="3">JCM 17939</strain>
    </source>
</reference>
<accession>A0ABP8UDY3</accession>
<dbReference type="InterPro" id="IPR025540">
    <property type="entry name" value="FlK"/>
</dbReference>
<dbReference type="Pfam" id="PF22636">
    <property type="entry name" value="FlK"/>
    <property type="match status" value="1"/>
</dbReference>
<dbReference type="RefSeq" id="WP_345433677.1">
    <property type="nucleotide sequence ID" value="NZ_BAABHK010000007.1"/>
</dbReference>
<dbReference type="PANTHER" id="PTHR36934:SF1">
    <property type="entry name" value="THIOESTERASE DOMAIN-CONTAINING PROTEIN"/>
    <property type="match status" value="1"/>
</dbReference>
<name>A0ABP8UDY3_9ACTN</name>
<dbReference type="Proteomes" id="UP001501442">
    <property type="component" value="Unassembled WGS sequence"/>
</dbReference>
<evidence type="ECO:0000313" key="2">
    <source>
        <dbReference type="EMBL" id="GAA4629822.1"/>
    </source>
</evidence>
<comment type="caution">
    <text evidence="2">The sequence shown here is derived from an EMBL/GenBank/DDBJ whole genome shotgun (WGS) entry which is preliminary data.</text>
</comment>
<feature type="domain" description="Fluoroacetyl-CoA-specific thioesterase-like" evidence="1">
    <location>
        <begin position="34"/>
        <end position="124"/>
    </location>
</feature>
<dbReference type="PIRSF" id="PIRSF014972">
    <property type="entry name" value="FlK"/>
    <property type="match status" value="1"/>
</dbReference>
<dbReference type="EMBL" id="BAABHK010000007">
    <property type="protein sequence ID" value="GAA4629822.1"/>
    <property type="molecule type" value="Genomic_DNA"/>
</dbReference>
<dbReference type="InterPro" id="IPR054485">
    <property type="entry name" value="FlK-like_dom"/>
</dbReference>
<gene>
    <name evidence="2" type="ORF">GCM10023196_052730</name>
</gene>
<keyword evidence="3" id="KW-1185">Reference proteome</keyword>
<evidence type="ECO:0000259" key="1">
    <source>
        <dbReference type="Pfam" id="PF22636"/>
    </source>
</evidence>
<dbReference type="CDD" id="cd03440">
    <property type="entry name" value="hot_dog"/>
    <property type="match status" value="1"/>
</dbReference>
<dbReference type="InterPro" id="IPR029069">
    <property type="entry name" value="HotDog_dom_sf"/>
</dbReference>